<organism evidence="2 4">
    <name type="scientific">Flavobacterium hibernum</name>
    <dbReference type="NCBI Taxonomy" id="37752"/>
    <lineage>
        <taxon>Bacteria</taxon>
        <taxon>Pseudomonadati</taxon>
        <taxon>Bacteroidota</taxon>
        <taxon>Flavobacteriia</taxon>
        <taxon>Flavobacteriales</taxon>
        <taxon>Flavobacteriaceae</taxon>
        <taxon>Flavobacterium</taxon>
    </lineage>
</organism>
<dbReference type="EMBL" id="JPRK01000016">
    <property type="protein sequence ID" value="KIO51350.1"/>
    <property type="molecule type" value="Genomic_DNA"/>
</dbReference>
<sequence>MKVYILSAYDESQSNFAFQNLKKSSLYDPFKKYVLADNPKSADLIIFVEHHPGSDPYFFEVLKHPVYKQYKKKCYLYHDNDEHLTLMPTISPSVCNSSYNKKMHRPYHYLEQISTNPYIQYTPDKIYEKKYLFSFMGASRTYPAVREEIINRFRGGDNIHDTKDYNSWELNEEDRNKYFEKYAEILFQSKFILCPRGIGPSSYRQYESMKVGIAPVIISDDWVECEEIDWDSCSIRIKEKDISQIETILKNREAECLELGLNARKNYEKYMSFENQFHFLSDAASQLHAYRNELSVLDYLREYLRFFEPFHFRNLLRYYKNKYIKWISSSSADRSSQEKMA</sequence>
<dbReference type="AlphaFoldDB" id="A0A0D0EJU0"/>
<dbReference type="RefSeq" id="WP_041519519.1">
    <property type="nucleotide sequence ID" value="NZ_JPRK01000016.1"/>
</dbReference>
<feature type="domain" description="Exostosin GT47" evidence="1">
    <location>
        <begin position="128"/>
        <end position="250"/>
    </location>
</feature>
<evidence type="ECO:0000313" key="3">
    <source>
        <dbReference type="EMBL" id="OXA91021.1"/>
    </source>
</evidence>
<dbReference type="Proteomes" id="UP000198302">
    <property type="component" value="Unassembled WGS sequence"/>
</dbReference>
<protein>
    <recommendedName>
        <fullName evidence="1">Exostosin GT47 domain-containing protein</fullName>
    </recommendedName>
</protein>
<dbReference type="Pfam" id="PF03016">
    <property type="entry name" value="Exostosin_GT47"/>
    <property type="match status" value="1"/>
</dbReference>
<dbReference type="InterPro" id="IPR004263">
    <property type="entry name" value="Exostosin"/>
</dbReference>
<dbReference type="EMBL" id="MUGX01000005">
    <property type="protein sequence ID" value="OXA91021.1"/>
    <property type="molecule type" value="Genomic_DNA"/>
</dbReference>
<evidence type="ECO:0000313" key="4">
    <source>
        <dbReference type="Proteomes" id="UP000032061"/>
    </source>
</evidence>
<dbReference type="GO" id="GO:0016757">
    <property type="term" value="F:glycosyltransferase activity"/>
    <property type="evidence" value="ECO:0007669"/>
    <property type="project" value="InterPro"/>
</dbReference>
<name>A0A0D0EJU0_9FLAO</name>
<evidence type="ECO:0000313" key="2">
    <source>
        <dbReference type="EMBL" id="KIO51350.1"/>
    </source>
</evidence>
<dbReference type="PANTHER" id="PTHR11062">
    <property type="entry name" value="EXOSTOSIN HEPARAN SULFATE GLYCOSYLTRANSFERASE -RELATED"/>
    <property type="match status" value="1"/>
</dbReference>
<reference evidence="2 4" key="1">
    <citation type="submission" date="2015-01" db="EMBL/GenBank/DDBJ databases">
        <title>Genome of Flavobacterium hibernum DSM 12611.</title>
        <authorList>
            <person name="Stropko S.J."/>
            <person name="Pipes S.E."/>
            <person name="Newman J.D."/>
        </authorList>
    </citation>
    <scope>NUCLEOTIDE SEQUENCE [LARGE SCALE GENOMIC DNA]</scope>
    <source>
        <strain evidence="2 4">DSM 12611</strain>
    </source>
</reference>
<accession>A0A0D0EJU0</accession>
<gene>
    <name evidence="3" type="ORF">B0A73_01775</name>
    <name evidence="2" type="ORF">IW18_18265</name>
</gene>
<evidence type="ECO:0000313" key="5">
    <source>
        <dbReference type="Proteomes" id="UP000198302"/>
    </source>
</evidence>
<dbReference type="STRING" id="37752.IW18_18265"/>
<proteinExistence type="predicted"/>
<evidence type="ECO:0000259" key="1">
    <source>
        <dbReference type="Pfam" id="PF03016"/>
    </source>
</evidence>
<reference evidence="3 5" key="2">
    <citation type="submission" date="2016-11" db="EMBL/GenBank/DDBJ databases">
        <title>Whole genomes of Flavobacteriaceae.</title>
        <authorList>
            <person name="Stine C."/>
            <person name="Li C."/>
            <person name="Tadesse D."/>
        </authorList>
    </citation>
    <scope>NUCLEOTIDE SEQUENCE [LARGE SCALE GENOMIC DNA]</scope>
    <source>
        <strain evidence="3 5">ATCC 51468</strain>
    </source>
</reference>
<keyword evidence="5" id="KW-1185">Reference proteome</keyword>
<comment type="caution">
    <text evidence="2">The sequence shown here is derived from an EMBL/GenBank/DDBJ whole genome shotgun (WGS) entry which is preliminary data.</text>
</comment>
<dbReference type="Proteomes" id="UP000032061">
    <property type="component" value="Unassembled WGS sequence"/>
</dbReference>
<dbReference type="OrthoDB" id="1416011at2"/>
<dbReference type="InterPro" id="IPR040911">
    <property type="entry name" value="Exostosin_GT47"/>
</dbReference>